<sequence length="694" mass="80948">MIGRLLVCICFLNLSCGHGNAVEFTLSKSGENKRELQSVLEYYGKDDADSLKLKAAKYLIEYMMGHYSDRRVRDVPDVIFESYEYLDSLAKELFYKHELCNSRFDYDAYLEDEVSDSLYLSFESKVKVIADSVLNNVISKRAHFEVLFDHQDIGRDWLIDHIDNAFYVWETSNFARDITFDEFKNTLLVYRFRNESIDVKSSFIRQKIFPVVNAGDLSDIECVIDLFNAYTFHLDLFENDGRDLGNLGFYDLLQFYQFECGRHSEWTARVLNSCGIPANFDFTASWINRSRHHYWVSVRDLDGRYLPFTPKWQPLFDSLYFKNTSKVYRRTFSPNNELIKLRKSSEVVPSLFEDPYMEDVTEEYHQVTDIEVSLDDKLENDIGYLAIFRSDGWMPVAWGKVTQDKKTASFEKIPLGVTYIFGVYNTEGFQSKGQPFYLNSEGKIAYVTPDYENRIDLTLDRKFYKKDKFVDMARDMAGVVIQGANEPDFRDAVTLYTLKEGDLSELVIRPINIGTGKRFKYIRCYSPNSKSLNLSVFEIFTDKVNDCKNIGSLPYLTKEEDSVYFDGIENLCKIDVRADDKIKNLFDGNMESYVSQKSIEIELADPSVVRQIRIAPRNANNSITKGNRYVLLYFDEHWKALDTLTAEFNYLKYDNVPSGTLYWIRNLDEGKEEQAFVYENDQQRFINNFSAYLD</sequence>
<evidence type="ECO:0000313" key="2">
    <source>
        <dbReference type="Proteomes" id="UP001595818"/>
    </source>
</evidence>
<dbReference type="Gene3D" id="2.60.120.260">
    <property type="entry name" value="Galactose-binding domain-like"/>
    <property type="match status" value="1"/>
</dbReference>
<gene>
    <name evidence="1" type="ORF">ACFPFU_05800</name>
</gene>
<dbReference type="EMBL" id="JBHSJJ010000003">
    <property type="protein sequence ID" value="MFC4871192.1"/>
    <property type="molecule type" value="Genomic_DNA"/>
</dbReference>
<proteinExistence type="predicted"/>
<dbReference type="Proteomes" id="UP001595818">
    <property type="component" value="Unassembled WGS sequence"/>
</dbReference>
<organism evidence="1 2">
    <name type="scientific">Negadavirga shengliensis</name>
    <dbReference type="NCBI Taxonomy" id="1389218"/>
    <lineage>
        <taxon>Bacteria</taxon>
        <taxon>Pseudomonadati</taxon>
        <taxon>Bacteroidota</taxon>
        <taxon>Cytophagia</taxon>
        <taxon>Cytophagales</taxon>
        <taxon>Cyclobacteriaceae</taxon>
        <taxon>Negadavirga</taxon>
    </lineage>
</organism>
<dbReference type="PANTHER" id="PTHR35532">
    <property type="entry name" value="SIMILAR TO POLYHYDROXYALKANOATE DEPOLYMERASE"/>
    <property type="match status" value="1"/>
</dbReference>
<dbReference type="RefSeq" id="WP_377062439.1">
    <property type="nucleotide sequence ID" value="NZ_JBHSJJ010000003.1"/>
</dbReference>
<reference evidence="2" key="1">
    <citation type="journal article" date="2019" name="Int. J. Syst. Evol. Microbiol.">
        <title>The Global Catalogue of Microorganisms (GCM) 10K type strain sequencing project: providing services to taxonomists for standard genome sequencing and annotation.</title>
        <authorList>
            <consortium name="The Broad Institute Genomics Platform"/>
            <consortium name="The Broad Institute Genome Sequencing Center for Infectious Disease"/>
            <person name="Wu L."/>
            <person name="Ma J."/>
        </authorList>
    </citation>
    <scope>NUCLEOTIDE SEQUENCE [LARGE SCALE GENOMIC DNA]</scope>
    <source>
        <strain evidence="2">CGMCC 4.7466</strain>
    </source>
</reference>
<evidence type="ECO:0000313" key="1">
    <source>
        <dbReference type="EMBL" id="MFC4871192.1"/>
    </source>
</evidence>
<accession>A0ABV9SXP6</accession>
<dbReference type="PANTHER" id="PTHR35532:SF5">
    <property type="entry name" value="CARBOHYDRATE-BINDING DOMAIN-CONTAINING PROTEIN"/>
    <property type="match status" value="1"/>
</dbReference>
<keyword evidence="2" id="KW-1185">Reference proteome</keyword>
<name>A0ABV9SXP6_9BACT</name>
<comment type="caution">
    <text evidence="1">The sequence shown here is derived from an EMBL/GenBank/DDBJ whole genome shotgun (WGS) entry which is preliminary data.</text>
</comment>
<protein>
    <submittedName>
        <fullName evidence="1">Uncharacterized protein</fullName>
    </submittedName>
</protein>